<dbReference type="InterPro" id="IPR022159">
    <property type="entry name" value="STIP/TFIP11_N"/>
</dbReference>
<reference evidence="11" key="1">
    <citation type="submission" date="2024-02" db="UniProtKB">
        <authorList>
            <consortium name="WormBaseParasite"/>
        </authorList>
    </citation>
    <scope>IDENTIFICATION</scope>
</reference>
<evidence type="ECO:0000256" key="3">
    <source>
        <dbReference type="ARBA" id="ARBA00022664"/>
    </source>
</evidence>
<feature type="region of interest" description="Disordered" evidence="8">
    <location>
        <begin position="42"/>
        <end position="100"/>
    </location>
</feature>
<dbReference type="GO" id="GO:0005886">
    <property type="term" value="C:plasma membrane"/>
    <property type="evidence" value="ECO:0007669"/>
    <property type="project" value="TreeGrafter"/>
</dbReference>
<organism evidence="10 11">
    <name type="scientific">Strongyloides stercoralis</name>
    <name type="common">Threadworm</name>
    <dbReference type="NCBI Taxonomy" id="6248"/>
    <lineage>
        <taxon>Eukaryota</taxon>
        <taxon>Metazoa</taxon>
        <taxon>Ecdysozoa</taxon>
        <taxon>Nematoda</taxon>
        <taxon>Chromadorea</taxon>
        <taxon>Rhabditida</taxon>
        <taxon>Tylenchina</taxon>
        <taxon>Panagrolaimomorpha</taxon>
        <taxon>Strongyloidoidea</taxon>
        <taxon>Strongyloididae</taxon>
        <taxon>Strongyloides</taxon>
    </lineage>
</organism>
<dbReference type="Pfam" id="PF07842">
    <property type="entry name" value="GCFC"/>
    <property type="match status" value="1"/>
</dbReference>
<dbReference type="InterPro" id="IPR000467">
    <property type="entry name" value="G_patch_dom"/>
</dbReference>
<dbReference type="Proteomes" id="UP000035681">
    <property type="component" value="Unplaced"/>
</dbReference>
<dbReference type="Pfam" id="PF12457">
    <property type="entry name" value="TIP_N"/>
    <property type="match status" value="1"/>
</dbReference>
<dbReference type="InterPro" id="IPR050654">
    <property type="entry name" value="AChE-related_enzymes"/>
</dbReference>
<dbReference type="GO" id="GO:0005681">
    <property type="term" value="C:spliceosomal complex"/>
    <property type="evidence" value="ECO:0007669"/>
    <property type="project" value="UniProtKB-KW"/>
</dbReference>
<dbReference type="GO" id="GO:0003990">
    <property type="term" value="F:acetylcholinesterase activity"/>
    <property type="evidence" value="ECO:0007669"/>
    <property type="project" value="TreeGrafter"/>
</dbReference>
<keyword evidence="2" id="KW-0719">Serine esterase</keyword>
<dbReference type="WBParaSite" id="TCONS_00002475.p1">
    <property type="protein sequence ID" value="TCONS_00002475.p1"/>
    <property type="gene ID" value="XLOC_002324"/>
</dbReference>
<dbReference type="GO" id="GO:0006397">
    <property type="term" value="P:mRNA processing"/>
    <property type="evidence" value="ECO:0007669"/>
    <property type="project" value="UniProtKB-KW"/>
</dbReference>
<dbReference type="GO" id="GO:0006581">
    <property type="term" value="P:acetylcholine catabolic process"/>
    <property type="evidence" value="ECO:0007669"/>
    <property type="project" value="TreeGrafter"/>
</dbReference>
<dbReference type="Pfam" id="PF00135">
    <property type="entry name" value="COesterase"/>
    <property type="match status" value="1"/>
</dbReference>
<dbReference type="AlphaFoldDB" id="A0AAF5CVK4"/>
<evidence type="ECO:0000256" key="6">
    <source>
        <dbReference type="ARBA" id="ARBA00023157"/>
    </source>
</evidence>
<evidence type="ECO:0000256" key="7">
    <source>
        <dbReference type="ARBA" id="ARBA00023187"/>
    </source>
</evidence>
<name>A0AAF5CVK4_STRER</name>
<dbReference type="PANTHER" id="PTHR43918">
    <property type="entry name" value="ACETYLCHOLINESTERASE"/>
    <property type="match status" value="1"/>
</dbReference>
<evidence type="ECO:0000256" key="5">
    <source>
        <dbReference type="ARBA" id="ARBA00022801"/>
    </source>
</evidence>
<evidence type="ECO:0000256" key="2">
    <source>
        <dbReference type="ARBA" id="ARBA00022487"/>
    </source>
</evidence>
<dbReference type="PRINTS" id="PR00878">
    <property type="entry name" value="CHOLNESTRASE"/>
</dbReference>
<keyword evidence="5" id="KW-0378">Hydrolase</keyword>
<dbReference type="Gene3D" id="3.40.50.1820">
    <property type="entry name" value="alpha/beta hydrolase"/>
    <property type="match status" value="1"/>
</dbReference>
<sequence>MSESEEEAIDFDINSMDYEDAMEGMNRKRRYNMTKEDHIYGIFKPDDIEEKSKSKSKKYEDEKKKLSKPINFVSGGTTKDNDDNDKEEKKEFKNQTINSKINTEKSFSNEFAGMRKPVSNNISKGSVIMNIMKKMGYDETKGLGKDKQGTIDTIEVNVRPGRGALGSYDFENKKINEKQNNINDNFTNESQRKEKANKNKKKEIVNYEDYYDITKVDQAKSSIDTSMKIIDMTGKSTKVYDSMHSLLSTKNCGFDELNEKYSQYNIPEVTQNLNMLCSMAEIEIEKSGKEYVEKKILINKYVSDFEEIQDNISKLKSELDGTEYVIKKLNEFNNLKFDSINTVYDFVVNLYNGSDDILKNKSIINEVIVLKILPYYSRQFTRWNAFKMEESLPSPKNNFLMWKAFLKSIDNRELEPQNYKFYKKLSDLPIYDRIVYESLHVPLRRSILSWKPKEEYNELKNFFNEYDDVIPYWFKEYIKIRFIVPKIESEIESWDPIKDRLPIHKWFIPIHEVMSKHLKHIHYMIRNKIAKGLQLWEGKDLSPLRFLKIWKNIFSSKSFMDFIRKNIIPKLHDYLSNISFSLDFDFSELKQFFQWESIISRSDMINLFVNSFFPSCNYFITTTLKGDKEKFKSRKYRDQVVGYFGIPFAEPPVKSLRFKPPVPLKNNTFKRGFLARQLARTCYFKPRYTGFIGFDYWHPKFLKYSEDCLQLNMWVPKKPNGGVLVFIFGRGYDSGSPSLDIYNGAVIAAKTKSIVVNINYRLDVLGFSTFKDGKVIPGNVGLLDQQVALKWVHDNVKYFGGDKKLITLFGEGTGAVSVAAHLYSEESSKYINRVILLSGSIKNTWAYQKNNVVSKNFMKLAKNLKCTGNDRQILKCLQSKDVKTLVHAADGIRHPEQSPLMHSFTIVENDRLFFKGDLTKKIFKKDMKKDIDVLIGKTSNESTYFMPQYLNSNKYGCNLNPAISINAPANQCHMTKINFEYAVELLASEYYLNNSDFQYIEYEYHEYKSYSYRDVTARLISDFTFDCDIVQYAKYIASFIKGNKYFFEFRVRSSSNPWPSWMGAMHSYELEYFFGMPFRHYKRYDPKKFSLERKFSESLIKMIGSFILKGEPEPQWKQFDSRDVTTLLIDKNFYKDKKIKYFDAYTQTCKVHDNVLQKYPYWKAKFNNP</sequence>
<dbReference type="SUPFAM" id="SSF53474">
    <property type="entry name" value="alpha/beta-Hydrolases"/>
    <property type="match status" value="1"/>
</dbReference>
<keyword evidence="3" id="KW-0507">mRNA processing</keyword>
<protein>
    <submittedName>
        <fullName evidence="11">G-patch domain-containing protein</fullName>
    </submittedName>
</protein>
<dbReference type="InterPro" id="IPR000997">
    <property type="entry name" value="Cholinesterase"/>
</dbReference>
<keyword evidence="10" id="KW-1185">Reference proteome</keyword>
<dbReference type="InterPro" id="IPR029058">
    <property type="entry name" value="AB_hydrolase_fold"/>
</dbReference>
<dbReference type="InterPro" id="IPR022783">
    <property type="entry name" value="GCFC_dom"/>
</dbReference>
<evidence type="ECO:0000256" key="1">
    <source>
        <dbReference type="ARBA" id="ARBA00005964"/>
    </source>
</evidence>
<evidence type="ECO:0000313" key="11">
    <source>
        <dbReference type="WBParaSite" id="TCONS_00002475.p1"/>
    </source>
</evidence>
<dbReference type="SMART" id="SM00443">
    <property type="entry name" value="G_patch"/>
    <property type="match status" value="1"/>
</dbReference>
<dbReference type="GO" id="GO:0003676">
    <property type="term" value="F:nucleic acid binding"/>
    <property type="evidence" value="ECO:0007669"/>
    <property type="project" value="InterPro"/>
</dbReference>
<dbReference type="GO" id="GO:0008380">
    <property type="term" value="P:RNA splicing"/>
    <property type="evidence" value="ECO:0007669"/>
    <property type="project" value="UniProtKB-KW"/>
</dbReference>
<feature type="compositionally biased region" description="Basic and acidic residues" evidence="8">
    <location>
        <begin position="42"/>
        <end position="64"/>
    </location>
</feature>
<dbReference type="GO" id="GO:0005615">
    <property type="term" value="C:extracellular space"/>
    <property type="evidence" value="ECO:0007669"/>
    <property type="project" value="TreeGrafter"/>
</dbReference>
<dbReference type="PANTHER" id="PTHR43918:SF15">
    <property type="entry name" value="CARBOXYLIC ESTER HYDROLASE"/>
    <property type="match status" value="1"/>
</dbReference>
<dbReference type="GO" id="GO:0019695">
    <property type="term" value="P:choline metabolic process"/>
    <property type="evidence" value="ECO:0007669"/>
    <property type="project" value="TreeGrafter"/>
</dbReference>
<evidence type="ECO:0000259" key="9">
    <source>
        <dbReference type="PROSITE" id="PS50174"/>
    </source>
</evidence>
<keyword evidence="4" id="KW-0747">Spliceosome</keyword>
<dbReference type="InterPro" id="IPR002018">
    <property type="entry name" value="CarbesteraseB"/>
</dbReference>
<accession>A0AAF5CVK4</accession>
<feature type="domain" description="G-patch" evidence="9">
    <location>
        <begin position="124"/>
        <end position="170"/>
    </location>
</feature>
<comment type="similarity">
    <text evidence="1">Belongs to the type-B carboxylesterase/lipase family.</text>
</comment>
<dbReference type="Pfam" id="PF01585">
    <property type="entry name" value="G-patch"/>
    <property type="match status" value="1"/>
</dbReference>
<evidence type="ECO:0000256" key="4">
    <source>
        <dbReference type="ARBA" id="ARBA00022728"/>
    </source>
</evidence>
<keyword evidence="7" id="KW-0508">mRNA splicing</keyword>
<proteinExistence type="inferred from homology"/>
<evidence type="ECO:0000313" key="10">
    <source>
        <dbReference type="Proteomes" id="UP000035681"/>
    </source>
</evidence>
<dbReference type="PROSITE" id="PS50174">
    <property type="entry name" value="G_PATCH"/>
    <property type="match status" value="1"/>
</dbReference>
<keyword evidence="6" id="KW-1015">Disulfide bond</keyword>
<evidence type="ECO:0000256" key="8">
    <source>
        <dbReference type="SAM" id="MobiDB-lite"/>
    </source>
</evidence>